<dbReference type="SUPFAM" id="SSF49344">
    <property type="entry name" value="CBD9-like"/>
    <property type="match status" value="1"/>
</dbReference>
<dbReference type="CDD" id="cd09618">
    <property type="entry name" value="CBM9_like_2"/>
    <property type="match status" value="1"/>
</dbReference>
<feature type="domain" description="DUF5916" evidence="3">
    <location>
        <begin position="299"/>
        <end position="370"/>
    </location>
</feature>
<evidence type="ECO:0000256" key="1">
    <source>
        <dbReference type="SAM" id="MobiDB-lite"/>
    </source>
</evidence>
<reference evidence="4 5" key="1">
    <citation type="submission" date="2016-10" db="EMBL/GenBank/DDBJ databases">
        <authorList>
            <person name="de Groot N.N."/>
        </authorList>
    </citation>
    <scope>NUCLEOTIDE SEQUENCE [LARGE SCALE GENOMIC DNA]</scope>
    <source>
        <strain evidence="4 5">DSM 22489</strain>
    </source>
</reference>
<dbReference type="Gene3D" id="2.60.40.1190">
    <property type="match status" value="1"/>
</dbReference>
<feature type="signal peptide" evidence="2">
    <location>
        <begin position="1"/>
        <end position="25"/>
    </location>
</feature>
<evidence type="ECO:0000256" key="2">
    <source>
        <dbReference type="SAM" id="SignalP"/>
    </source>
</evidence>
<sequence>MKFRRTGSGWGLGAFALSLSIFSPATGLRAQVATQQQGQAKPSVVPETPPKPQPASDAKVPLLDHPISLADFPGMTPRPELQDKLGHLVNFIQNTPVDGAPGTESTEVYLGRTTQALYIVFLCFDQHPEQIRTHLARRENILKDDYVTVNLDPFQDRQRGVEFQVNPSGVQADAAWTEANGADYSYDQVWDSEGRITRKGWMALMVIPFKSLRFPPRGGDWGVVFWRNLPRNSENDFWPRVSANVNGELSQEGTLHMDGLAGATGSHNVQLNPYALGQNEHSLQTVDPNNPYFSTRHLEGTAGGEAKAVIRDSIVLDGTVNPDFSDVESDQPQFTVDQRFPVYFPELRPFFLENASYFATPMTLLYTRNIIRPEFGGRITGKVGRTNLGILAVDDREPGQTVQPGDPLYNKKAQFYVGRVSQDLGTGKNKGSNVGLMYTDEEFGGGFNRVGGADFTWRMNSHWTALGQMVESATRQNRPDSAATVFPSGYNAGPASDLQVQRSGHSFSLFDEYQDVSRGFVTTSGFFQTSNIRSDHLHSTYQWFPKHKFYQSFGLETNQNIAYDHAGNRVYHYSTFDPFWLLPRDIVLAPIFGQNSDTVGPQNGYPLPANHNFTENFGGIVARGQPWSQMNFNLQALRSGNVNYNPVTGQAPFLLNQDSVQLLVSINPIKQLTDDNTYLLDRDHATHGGQLVYETQVFRTKLNYQFTRAWSARVIMEYDSTLANPALTSLQRTKQVQTQALVTWLPHPGTVLYIGWNNNLDNYDHQICTTIAGTQQCNQNYPILPRGKNYLNDGRQLFVKASYLIRF</sequence>
<gene>
    <name evidence="4" type="ORF">SAMN05421819_1499</name>
</gene>
<feature type="region of interest" description="Disordered" evidence="1">
    <location>
        <begin position="34"/>
        <end position="59"/>
    </location>
</feature>
<evidence type="ECO:0000313" key="5">
    <source>
        <dbReference type="Proteomes" id="UP000236728"/>
    </source>
</evidence>
<proteinExistence type="predicted"/>
<evidence type="ECO:0000259" key="3">
    <source>
        <dbReference type="Pfam" id="PF19313"/>
    </source>
</evidence>
<feature type="chain" id="PRO_5009288109" description="DUF5916 domain-containing protein" evidence="2">
    <location>
        <begin position="26"/>
        <end position="807"/>
    </location>
</feature>
<keyword evidence="5" id="KW-1185">Reference proteome</keyword>
<dbReference type="InterPro" id="IPR045670">
    <property type="entry name" value="DUF5916"/>
</dbReference>
<dbReference type="Proteomes" id="UP000236728">
    <property type="component" value="Unassembled WGS sequence"/>
</dbReference>
<dbReference type="Pfam" id="PF19313">
    <property type="entry name" value="DUF5916"/>
    <property type="match status" value="1"/>
</dbReference>
<keyword evidence="2" id="KW-0732">Signal</keyword>
<dbReference type="RefSeq" id="WP_146072061.1">
    <property type="nucleotide sequence ID" value="NZ_FNVA01000002.1"/>
</dbReference>
<name>A0A1H5WB58_9BACT</name>
<accession>A0A1H5WB58</accession>
<evidence type="ECO:0000313" key="4">
    <source>
        <dbReference type="EMBL" id="SEF96496.1"/>
    </source>
</evidence>
<dbReference type="EMBL" id="FNVA01000002">
    <property type="protein sequence ID" value="SEF96496.1"/>
    <property type="molecule type" value="Genomic_DNA"/>
</dbReference>
<dbReference type="AlphaFoldDB" id="A0A1H5WB58"/>
<protein>
    <recommendedName>
        <fullName evidence="3">DUF5916 domain-containing protein</fullName>
    </recommendedName>
</protein>
<dbReference type="OrthoDB" id="9786766at2"/>
<organism evidence="4 5">
    <name type="scientific">Bryocella elongata</name>
    <dbReference type="NCBI Taxonomy" id="863522"/>
    <lineage>
        <taxon>Bacteria</taxon>
        <taxon>Pseudomonadati</taxon>
        <taxon>Acidobacteriota</taxon>
        <taxon>Terriglobia</taxon>
        <taxon>Terriglobales</taxon>
        <taxon>Acidobacteriaceae</taxon>
        <taxon>Bryocella</taxon>
    </lineage>
</organism>